<dbReference type="GO" id="GO:0004222">
    <property type="term" value="F:metalloendopeptidase activity"/>
    <property type="evidence" value="ECO:0007669"/>
    <property type="project" value="TreeGrafter"/>
</dbReference>
<dbReference type="STRING" id="126957.T1J768"/>
<evidence type="ECO:0000313" key="8">
    <source>
        <dbReference type="EnsemblMetazoa" id="SMAR009502-PA"/>
    </source>
</evidence>
<keyword evidence="5" id="KW-1015">Disulfide bond</keyword>
<dbReference type="SUPFAM" id="SSF48726">
    <property type="entry name" value="Immunoglobulin"/>
    <property type="match status" value="1"/>
</dbReference>
<accession>T1J768</accession>
<dbReference type="GO" id="GO:0006508">
    <property type="term" value="P:proteolysis"/>
    <property type="evidence" value="ECO:0007669"/>
    <property type="project" value="TreeGrafter"/>
</dbReference>
<proteinExistence type="predicted"/>
<dbReference type="SMART" id="SM00408">
    <property type="entry name" value="IGc2"/>
    <property type="match status" value="1"/>
</dbReference>
<evidence type="ECO:0000256" key="1">
    <source>
        <dbReference type="ARBA" id="ARBA00004613"/>
    </source>
</evidence>
<comment type="subcellular location">
    <subcellularLocation>
        <location evidence="1">Secreted</location>
    </subcellularLocation>
</comment>
<evidence type="ECO:0000256" key="4">
    <source>
        <dbReference type="ARBA" id="ARBA00022737"/>
    </source>
</evidence>
<dbReference type="GO" id="GO:0031012">
    <property type="term" value="C:extracellular matrix"/>
    <property type="evidence" value="ECO:0007669"/>
    <property type="project" value="TreeGrafter"/>
</dbReference>
<dbReference type="SMART" id="SM00409">
    <property type="entry name" value="IG"/>
    <property type="match status" value="1"/>
</dbReference>
<dbReference type="PANTHER" id="PTHR13723">
    <property type="entry name" value="ADAMTS A DISINTEGRIN AND METALLOPROTEASE WITH THROMBOSPONDIN MOTIFS PROTEASE"/>
    <property type="match status" value="1"/>
</dbReference>
<dbReference type="EMBL" id="JH431915">
    <property type="status" value="NOT_ANNOTATED_CDS"/>
    <property type="molecule type" value="Genomic_DNA"/>
</dbReference>
<reference evidence="9" key="1">
    <citation type="submission" date="2011-05" db="EMBL/GenBank/DDBJ databases">
        <authorList>
            <person name="Richards S.R."/>
            <person name="Qu J."/>
            <person name="Jiang H."/>
            <person name="Jhangiani S.N."/>
            <person name="Agravi P."/>
            <person name="Goodspeed R."/>
            <person name="Gross S."/>
            <person name="Mandapat C."/>
            <person name="Jackson L."/>
            <person name="Mathew T."/>
            <person name="Pu L."/>
            <person name="Thornton R."/>
            <person name="Saada N."/>
            <person name="Wilczek-Boney K.B."/>
            <person name="Lee S."/>
            <person name="Kovar C."/>
            <person name="Wu Y."/>
            <person name="Scherer S.E."/>
            <person name="Worley K.C."/>
            <person name="Muzny D.M."/>
            <person name="Gibbs R."/>
        </authorList>
    </citation>
    <scope>NUCLEOTIDE SEQUENCE</scope>
    <source>
        <strain evidence="9">Brora</strain>
    </source>
</reference>
<dbReference type="SMART" id="SM00209">
    <property type="entry name" value="TSP1"/>
    <property type="match status" value="8"/>
</dbReference>
<evidence type="ECO:0000256" key="6">
    <source>
        <dbReference type="SAM" id="MobiDB-lite"/>
    </source>
</evidence>
<dbReference type="PANTHER" id="PTHR13723:SF281">
    <property type="entry name" value="PAPILIN"/>
    <property type="match status" value="1"/>
</dbReference>
<dbReference type="InterPro" id="IPR000884">
    <property type="entry name" value="TSP1_rpt"/>
</dbReference>
<keyword evidence="3" id="KW-0732">Signal</keyword>
<name>T1J768_STRMM</name>
<dbReference type="eggNOG" id="KOG3538">
    <property type="taxonomic scope" value="Eukaryota"/>
</dbReference>
<protein>
    <recommendedName>
        <fullName evidence="7">Ig-like domain-containing protein</fullName>
    </recommendedName>
</protein>
<evidence type="ECO:0000259" key="7">
    <source>
        <dbReference type="PROSITE" id="PS50835"/>
    </source>
</evidence>
<dbReference type="Gene3D" id="2.20.100.10">
    <property type="entry name" value="Thrombospondin type-1 (TSP1) repeat"/>
    <property type="match status" value="8"/>
</dbReference>
<dbReference type="InterPro" id="IPR036383">
    <property type="entry name" value="TSP1_rpt_sf"/>
</dbReference>
<keyword evidence="9" id="KW-1185">Reference proteome</keyword>
<dbReference type="PROSITE" id="PS50835">
    <property type="entry name" value="IG_LIKE"/>
    <property type="match status" value="1"/>
</dbReference>
<evidence type="ECO:0000313" key="9">
    <source>
        <dbReference type="Proteomes" id="UP000014500"/>
    </source>
</evidence>
<dbReference type="Pfam" id="PF19030">
    <property type="entry name" value="TSP1_ADAMTS"/>
    <property type="match status" value="9"/>
</dbReference>
<dbReference type="InterPro" id="IPR013783">
    <property type="entry name" value="Ig-like_fold"/>
</dbReference>
<dbReference type="Pfam" id="PF13927">
    <property type="entry name" value="Ig_3"/>
    <property type="match status" value="1"/>
</dbReference>
<dbReference type="OMA" id="ECDANTK"/>
<dbReference type="InterPro" id="IPR050439">
    <property type="entry name" value="ADAMTS_ADAMTS-like"/>
</dbReference>
<dbReference type="InterPro" id="IPR003598">
    <property type="entry name" value="Ig_sub2"/>
</dbReference>
<organism evidence="8 9">
    <name type="scientific">Strigamia maritima</name>
    <name type="common">European centipede</name>
    <name type="synonym">Geophilus maritimus</name>
    <dbReference type="NCBI Taxonomy" id="126957"/>
    <lineage>
        <taxon>Eukaryota</taxon>
        <taxon>Metazoa</taxon>
        <taxon>Ecdysozoa</taxon>
        <taxon>Arthropoda</taxon>
        <taxon>Myriapoda</taxon>
        <taxon>Chilopoda</taxon>
        <taxon>Pleurostigmophora</taxon>
        <taxon>Geophilomorpha</taxon>
        <taxon>Linotaeniidae</taxon>
        <taxon>Strigamia</taxon>
    </lineage>
</organism>
<reference evidence="8" key="2">
    <citation type="submission" date="2015-02" db="UniProtKB">
        <authorList>
            <consortium name="EnsemblMetazoa"/>
        </authorList>
    </citation>
    <scope>IDENTIFICATION</scope>
</reference>
<dbReference type="PROSITE" id="PS50092">
    <property type="entry name" value="TSP1"/>
    <property type="match status" value="7"/>
</dbReference>
<dbReference type="GO" id="GO:0030198">
    <property type="term" value="P:extracellular matrix organization"/>
    <property type="evidence" value="ECO:0007669"/>
    <property type="project" value="TreeGrafter"/>
</dbReference>
<dbReference type="InterPro" id="IPR007110">
    <property type="entry name" value="Ig-like_dom"/>
</dbReference>
<dbReference type="Gene3D" id="2.60.40.10">
    <property type="entry name" value="Immunoglobulins"/>
    <property type="match status" value="1"/>
</dbReference>
<evidence type="ECO:0000256" key="5">
    <source>
        <dbReference type="ARBA" id="ARBA00023157"/>
    </source>
</evidence>
<dbReference type="SUPFAM" id="SSF82895">
    <property type="entry name" value="TSP-1 type 1 repeat"/>
    <property type="match status" value="8"/>
</dbReference>
<dbReference type="PhylomeDB" id="T1J768"/>
<keyword evidence="4" id="KW-0677">Repeat</keyword>
<dbReference type="InterPro" id="IPR036179">
    <property type="entry name" value="Ig-like_dom_sf"/>
</dbReference>
<dbReference type="FunFam" id="2.20.100.10:FF:000005">
    <property type="entry name" value="ADAM metallopeptidase with thrombospondin type 1 motif 9"/>
    <property type="match status" value="1"/>
</dbReference>
<feature type="region of interest" description="Disordered" evidence="6">
    <location>
        <begin position="529"/>
        <end position="572"/>
    </location>
</feature>
<dbReference type="InterPro" id="IPR003599">
    <property type="entry name" value="Ig_sub"/>
</dbReference>
<sequence length="862" mass="95569">WVLDDWGPCSASCDGGWQERKVYCAETSSDGTSTRVEETRCTKRKPKSKQHCNTEDCPKWHEGPWSGCSVSCGQGYQTRNVYCRDVRGHVSNICDQRTKPQMREQAAPIVQPYPPPQAQRYTGTHIVSSEPSFVPEAWGSCNVSCGEGYRRRKVDCKIFLEFSRTVAKLPDKECPGNKPAEIEHCTMKPCAMSQMDSSANYVEDHKNKISYSWRQTGFTPCSASCLGGVRESIIQCIRDNDQVLVSPYLCDISKKPDVLTQTCNDQPCPPRWNVSDFSPCSKPCGSGLQTRHVQCVHEVTRGGNTLVVPNGVCTQPPPRAQQFCNVFDCPPKWVPGPWTKCSKSCGGGTKTRKLQCEQVQALGQIVDRNPSHCSGARMATNKACNVKQCVPGRHNPSTASPRIYYIKQAYVQTVPRRRVSLKIGGRAILYRGTHLTVKCPVGKFNRSRIRWTKDQGLLTYSGRLKISKNGALRIRSLQAIDSGVYTCIAGRSRANITVIVKGPAAPKWIPPEPGMSIDRPPNVVDSHRPFSPKVKPFNKKPPFKPTEQDNSPSFSWLNKGKENHLPPEDKNSIETPIWDAVADQSAEKAVTEPGSDRSISLTKADLDKVTDMRVMPHIQQLLTNIKHTFSSNNGPRPVVVGSDDLDVEGLGDHAVASSFILGKGKAENLEFDWMVTDWSACSQSCGSGAYQVRASQCVVRLHNVSKTVDHSLCIDAGMQPPLTKQKCGMEECPHWEATEWSPCEVSRCAAVNMASQRRTVRCKLKNGTTIVDNTCNMKTKPRQRRQCYSDQCKGTWRTGEWSQCTVSCGELGFRSRIVQCVWVGTKKAAGNACRDTPRPSVVRPCRGPVCPKNKAPGERGKR</sequence>
<feature type="compositionally biased region" description="Basic and acidic residues" evidence="6">
    <location>
        <begin position="559"/>
        <end position="572"/>
    </location>
</feature>
<dbReference type="HOGENOM" id="CLU_004623_0_0_1"/>
<keyword evidence="2" id="KW-0964">Secreted</keyword>
<dbReference type="FunFam" id="2.20.100.10:FF:000009">
    <property type="entry name" value="ADAMTS-like protein 3 isoform A"/>
    <property type="match status" value="1"/>
</dbReference>
<evidence type="ECO:0000256" key="2">
    <source>
        <dbReference type="ARBA" id="ARBA00022525"/>
    </source>
</evidence>
<dbReference type="EnsemblMetazoa" id="SMAR009502-RA">
    <property type="protein sequence ID" value="SMAR009502-PA"/>
    <property type="gene ID" value="SMAR009502"/>
</dbReference>
<dbReference type="Proteomes" id="UP000014500">
    <property type="component" value="Unassembled WGS sequence"/>
</dbReference>
<dbReference type="GO" id="GO:0005576">
    <property type="term" value="C:extracellular region"/>
    <property type="evidence" value="ECO:0007669"/>
    <property type="project" value="UniProtKB-SubCell"/>
</dbReference>
<dbReference type="AlphaFoldDB" id="T1J768"/>
<feature type="domain" description="Ig-like" evidence="7">
    <location>
        <begin position="415"/>
        <end position="497"/>
    </location>
</feature>
<evidence type="ECO:0000256" key="3">
    <source>
        <dbReference type="ARBA" id="ARBA00022729"/>
    </source>
</evidence>